<protein>
    <submittedName>
        <fullName evidence="2">Uncharacterized protein</fullName>
    </submittedName>
</protein>
<dbReference type="EMBL" id="ASPP01022643">
    <property type="protein sequence ID" value="ETO11219.1"/>
    <property type="molecule type" value="Genomic_DNA"/>
</dbReference>
<feature type="compositionally biased region" description="Polar residues" evidence="1">
    <location>
        <begin position="28"/>
        <end position="49"/>
    </location>
</feature>
<sequence>MSGSLFDIPQEQMDFEEWESSSAGASSHTNTPKQVLTNSTTPVAPLHTSNDLSANARAIKMKLMSPSNTFEADHATHTLGRRQVYEAIWSPPSLNMLCLEKDATWSDDDSKTTRTHRLDATKKAKSADMPNIAMLIDDKKQHHQAEKAQGDDDVQKQRGLEAIEVSEDRERDSQRMMNHTQTYSISDEIENWTEMYDDPAYIAIIECSAATGKNVDKVFEKCIHKVCHHSMFYCL</sequence>
<evidence type="ECO:0000256" key="1">
    <source>
        <dbReference type="SAM" id="MobiDB-lite"/>
    </source>
</evidence>
<comment type="caution">
    <text evidence="2">The sequence shown here is derived from an EMBL/GenBank/DDBJ whole genome shotgun (WGS) entry which is preliminary data.</text>
</comment>
<reference evidence="2 3" key="1">
    <citation type="journal article" date="2013" name="Curr. Biol.">
        <title>The Genome of the Foraminiferan Reticulomyxa filosa.</title>
        <authorList>
            <person name="Glockner G."/>
            <person name="Hulsmann N."/>
            <person name="Schleicher M."/>
            <person name="Noegel A.A."/>
            <person name="Eichinger L."/>
            <person name="Gallinger C."/>
            <person name="Pawlowski J."/>
            <person name="Sierra R."/>
            <person name="Euteneuer U."/>
            <person name="Pillet L."/>
            <person name="Moustafa A."/>
            <person name="Platzer M."/>
            <person name="Groth M."/>
            <person name="Szafranski K."/>
            <person name="Schliwa M."/>
        </authorList>
    </citation>
    <scope>NUCLEOTIDE SEQUENCE [LARGE SCALE GENOMIC DNA]</scope>
</reference>
<dbReference type="Proteomes" id="UP000023152">
    <property type="component" value="Unassembled WGS sequence"/>
</dbReference>
<evidence type="ECO:0000313" key="2">
    <source>
        <dbReference type="EMBL" id="ETO11219.1"/>
    </source>
</evidence>
<gene>
    <name evidence="2" type="ORF">RFI_26157</name>
</gene>
<feature type="region of interest" description="Disordered" evidence="1">
    <location>
        <begin position="16"/>
        <end position="49"/>
    </location>
</feature>
<proteinExistence type="predicted"/>
<keyword evidence="3" id="KW-1185">Reference proteome</keyword>
<accession>X6MBH1</accession>
<name>X6MBH1_RETFI</name>
<evidence type="ECO:0000313" key="3">
    <source>
        <dbReference type="Proteomes" id="UP000023152"/>
    </source>
</evidence>
<dbReference type="AlphaFoldDB" id="X6MBH1"/>
<organism evidence="2 3">
    <name type="scientific">Reticulomyxa filosa</name>
    <dbReference type="NCBI Taxonomy" id="46433"/>
    <lineage>
        <taxon>Eukaryota</taxon>
        <taxon>Sar</taxon>
        <taxon>Rhizaria</taxon>
        <taxon>Retaria</taxon>
        <taxon>Foraminifera</taxon>
        <taxon>Monothalamids</taxon>
        <taxon>Reticulomyxidae</taxon>
        <taxon>Reticulomyxa</taxon>
    </lineage>
</organism>